<dbReference type="AlphaFoldDB" id="A0A0L0NXB0"/>
<dbReference type="EMBL" id="LGST01000031">
    <property type="protein sequence ID" value="KND98639.1"/>
    <property type="molecule type" value="Genomic_DNA"/>
</dbReference>
<dbReference type="VEuPathDB" id="FungiDB:QG37_04540"/>
<dbReference type="Proteomes" id="UP000037122">
    <property type="component" value="Unassembled WGS sequence"/>
</dbReference>
<organism evidence="1 2">
    <name type="scientific">Candidozyma auris</name>
    <name type="common">Yeast</name>
    <name type="synonym">Candida auris</name>
    <dbReference type="NCBI Taxonomy" id="498019"/>
    <lineage>
        <taxon>Eukaryota</taxon>
        <taxon>Fungi</taxon>
        <taxon>Dikarya</taxon>
        <taxon>Ascomycota</taxon>
        <taxon>Saccharomycotina</taxon>
        <taxon>Pichiomycetes</taxon>
        <taxon>Metschnikowiaceae</taxon>
        <taxon>Candidozyma</taxon>
    </lineage>
</organism>
<evidence type="ECO:0000313" key="2">
    <source>
        <dbReference type="Proteomes" id="UP000037122"/>
    </source>
</evidence>
<proteinExistence type="predicted"/>
<comment type="caution">
    <text evidence="1">The sequence shown here is derived from an EMBL/GenBank/DDBJ whole genome shotgun (WGS) entry which is preliminary data.</text>
</comment>
<name>A0A0L0NXB0_CANAR</name>
<evidence type="ECO:0000313" key="1">
    <source>
        <dbReference type="EMBL" id="KND98639.1"/>
    </source>
</evidence>
<accession>A0A0L0NXB0</accession>
<gene>
    <name evidence="1" type="ORF">QG37_04540</name>
</gene>
<protein>
    <submittedName>
        <fullName evidence="1">Uncharacterized protein</fullName>
    </submittedName>
</protein>
<sequence>MWKVEGHRMEEMFLKTDRRKQFIERIWKKMGKTRYSSS</sequence>
<reference evidence="2" key="1">
    <citation type="journal article" date="2015" name="BMC Genomics">
        <title>Draft genome of a commonly misdiagnosed multidrug resistant pathogen Candida auris.</title>
        <authorList>
            <person name="Chatterjee S."/>
            <person name="Alampalli S.V."/>
            <person name="Nageshan R.K."/>
            <person name="Chettiar S.T."/>
            <person name="Joshi S."/>
            <person name="Tatu U.S."/>
        </authorList>
    </citation>
    <scope>NUCLEOTIDE SEQUENCE [LARGE SCALE GENOMIC DNA]</scope>
    <source>
        <strain evidence="2">6684</strain>
    </source>
</reference>